<keyword evidence="2" id="KW-0238">DNA-binding</keyword>
<dbReference type="Proteomes" id="UP000722989">
    <property type="component" value="Unassembled WGS sequence"/>
</dbReference>
<reference evidence="6 7" key="1">
    <citation type="submission" date="2020-03" db="EMBL/GenBank/DDBJ databases">
        <title>WGS of the type strain of Planosporangium spp.</title>
        <authorList>
            <person name="Thawai C."/>
        </authorList>
    </citation>
    <scope>NUCLEOTIDE SEQUENCE [LARGE SCALE GENOMIC DNA]</scope>
    <source>
        <strain evidence="6 7">TBRC 5610</strain>
    </source>
</reference>
<evidence type="ECO:0000313" key="7">
    <source>
        <dbReference type="Proteomes" id="UP000722989"/>
    </source>
</evidence>
<comment type="caution">
    <text evidence="6">The sequence shown here is derived from an EMBL/GenBank/DDBJ whole genome shotgun (WGS) entry which is preliminary data.</text>
</comment>
<dbReference type="PROSITE" id="PS51118">
    <property type="entry name" value="HTH_HXLR"/>
    <property type="match status" value="1"/>
</dbReference>
<dbReference type="InterPro" id="IPR002577">
    <property type="entry name" value="HTH_HxlR"/>
</dbReference>
<keyword evidence="7" id="KW-1185">Reference proteome</keyword>
<organism evidence="6 7">
    <name type="scientific">Planosporangium thailandense</name>
    <dbReference type="NCBI Taxonomy" id="765197"/>
    <lineage>
        <taxon>Bacteria</taxon>
        <taxon>Bacillati</taxon>
        <taxon>Actinomycetota</taxon>
        <taxon>Actinomycetes</taxon>
        <taxon>Micromonosporales</taxon>
        <taxon>Micromonosporaceae</taxon>
        <taxon>Planosporangium</taxon>
    </lineage>
</organism>
<dbReference type="SUPFAM" id="SSF46785">
    <property type="entry name" value="Winged helix' DNA-binding domain"/>
    <property type="match status" value="1"/>
</dbReference>
<dbReference type="EMBL" id="JAATVY010000012">
    <property type="protein sequence ID" value="NJC71591.1"/>
    <property type="molecule type" value="Genomic_DNA"/>
</dbReference>
<gene>
    <name evidence="6" type="ORF">HC031_17965</name>
</gene>
<protein>
    <submittedName>
        <fullName evidence="6">Helix-turn-helix transcriptional regulator</fullName>
    </submittedName>
</protein>
<evidence type="ECO:0000256" key="4">
    <source>
        <dbReference type="SAM" id="MobiDB-lite"/>
    </source>
</evidence>
<feature type="region of interest" description="Disordered" evidence="4">
    <location>
        <begin position="160"/>
        <end position="184"/>
    </location>
</feature>
<proteinExistence type="predicted"/>
<dbReference type="Gene3D" id="1.10.10.10">
    <property type="entry name" value="Winged helix-like DNA-binding domain superfamily/Winged helix DNA-binding domain"/>
    <property type="match status" value="1"/>
</dbReference>
<dbReference type="InterPro" id="IPR036390">
    <property type="entry name" value="WH_DNA-bd_sf"/>
</dbReference>
<accession>A0ABX0Y0J3</accession>
<dbReference type="PANTHER" id="PTHR33204">
    <property type="entry name" value="TRANSCRIPTIONAL REGULATOR, MARR FAMILY"/>
    <property type="match status" value="1"/>
</dbReference>
<dbReference type="InterPro" id="IPR036388">
    <property type="entry name" value="WH-like_DNA-bd_sf"/>
</dbReference>
<evidence type="ECO:0000256" key="2">
    <source>
        <dbReference type="ARBA" id="ARBA00023125"/>
    </source>
</evidence>
<evidence type="ECO:0000256" key="3">
    <source>
        <dbReference type="ARBA" id="ARBA00023163"/>
    </source>
</evidence>
<dbReference type="PANTHER" id="PTHR33204:SF18">
    <property type="entry name" value="TRANSCRIPTIONAL REGULATORY PROTEIN"/>
    <property type="match status" value="1"/>
</dbReference>
<sequence length="184" mass="20175">MTQVIVERLLLLCKRIGTLEGVLGKTYDSEVCSIARALEVIGERWSLLIVRDALFAGVTRYNDFQRRLGIATNILKARLDGFVAAGIMERRRHSDESELYEYRLTDKGRALAPALVALTEWGDRWATPGEPPILYRHATCGTGITHQLVCATCGPVSDPSEVQAQPGPGMPAEVLAKKRGQAAD</sequence>
<evidence type="ECO:0000259" key="5">
    <source>
        <dbReference type="PROSITE" id="PS51118"/>
    </source>
</evidence>
<evidence type="ECO:0000256" key="1">
    <source>
        <dbReference type="ARBA" id="ARBA00023015"/>
    </source>
</evidence>
<feature type="domain" description="HTH hxlR-type" evidence="5">
    <location>
        <begin position="32"/>
        <end position="130"/>
    </location>
</feature>
<name>A0ABX0Y0J3_9ACTN</name>
<keyword evidence="1" id="KW-0805">Transcription regulation</keyword>
<evidence type="ECO:0000313" key="6">
    <source>
        <dbReference type="EMBL" id="NJC71591.1"/>
    </source>
</evidence>
<dbReference type="Pfam" id="PF01638">
    <property type="entry name" value="HxlR"/>
    <property type="match status" value="1"/>
</dbReference>
<keyword evidence="3" id="KW-0804">Transcription</keyword>